<feature type="compositionally biased region" description="Acidic residues" evidence="1">
    <location>
        <begin position="42"/>
        <end position="55"/>
    </location>
</feature>
<feature type="non-terminal residue" evidence="2">
    <location>
        <position position="91"/>
    </location>
</feature>
<reference evidence="2 3" key="1">
    <citation type="journal article" date="2021" name="Nat. Plants">
        <title>The Taxus genome provides insights into paclitaxel biosynthesis.</title>
        <authorList>
            <person name="Xiong X."/>
            <person name="Gou J."/>
            <person name="Liao Q."/>
            <person name="Li Y."/>
            <person name="Zhou Q."/>
            <person name="Bi G."/>
            <person name="Li C."/>
            <person name="Du R."/>
            <person name="Wang X."/>
            <person name="Sun T."/>
            <person name="Guo L."/>
            <person name="Liang H."/>
            <person name="Lu P."/>
            <person name="Wu Y."/>
            <person name="Zhang Z."/>
            <person name="Ro D.K."/>
            <person name="Shang Y."/>
            <person name="Huang S."/>
            <person name="Yan J."/>
        </authorList>
    </citation>
    <scope>NUCLEOTIDE SEQUENCE [LARGE SCALE GENOMIC DNA]</scope>
    <source>
        <strain evidence="2">Ta-2019</strain>
    </source>
</reference>
<comment type="caution">
    <text evidence="2">The sequence shown here is derived from an EMBL/GenBank/DDBJ whole genome shotgun (WGS) entry which is preliminary data.</text>
</comment>
<name>A0AA38FXW8_TAXCH</name>
<protein>
    <submittedName>
        <fullName evidence="2">Uncharacterized protein</fullName>
    </submittedName>
</protein>
<proteinExistence type="predicted"/>
<dbReference type="EMBL" id="JAHRHJ020000006">
    <property type="protein sequence ID" value="KAH9312250.1"/>
    <property type="molecule type" value="Genomic_DNA"/>
</dbReference>
<dbReference type="Proteomes" id="UP000824469">
    <property type="component" value="Unassembled WGS sequence"/>
</dbReference>
<keyword evidence="3" id="KW-1185">Reference proteome</keyword>
<dbReference type="AlphaFoldDB" id="A0AA38FXW8"/>
<feature type="non-terminal residue" evidence="2">
    <location>
        <position position="1"/>
    </location>
</feature>
<sequence length="91" mass="10397">TMHDYSSYEDTTIEIKGKPSVVADALSRMPLPTSLEDVERQNEEEEEVEAADEEKSDLQDRKENLVIEAPIPNVDVDIQLVVQFRNSSQYE</sequence>
<accession>A0AA38FXW8</accession>
<feature type="region of interest" description="Disordered" evidence="1">
    <location>
        <begin position="32"/>
        <end position="60"/>
    </location>
</feature>
<evidence type="ECO:0000313" key="2">
    <source>
        <dbReference type="EMBL" id="KAH9312250.1"/>
    </source>
</evidence>
<evidence type="ECO:0000313" key="3">
    <source>
        <dbReference type="Proteomes" id="UP000824469"/>
    </source>
</evidence>
<organism evidence="2 3">
    <name type="scientific">Taxus chinensis</name>
    <name type="common">Chinese yew</name>
    <name type="synonym">Taxus wallichiana var. chinensis</name>
    <dbReference type="NCBI Taxonomy" id="29808"/>
    <lineage>
        <taxon>Eukaryota</taxon>
        <taxon>Viridiplantae</taxon>
        <taxon>Streptophyta</taxon>
        <taxon>Embryophyta</taxon>
        <taxon>Tracheophyta</taxon>
        <taxon>Spermatophyta</taxon>
        <taxon>Pinopsida</taxon>
        <taxon>Pinidae</taxon>
        <taxon>Conifers II</taxon>
        <taxon>Cupressales</taxon>
        <taxon>Taxaceae</taxon>
        <taxon>Taxus</taxon>
    </lineage>
</organism>
<gene>
    <name evidence="2" type="ORF">KI387_027285</name>
</gene>
<evidence type="ECO:0000256" key="1">
    <source>
        <dbReference type="SAM" id="MobiDB-lite"/>
    </source>
</evidence>